<gene>
    <name evidence="2" type="ORF">SAMN05216463_11112</name>
</gene>
<accession>A0A1M6UY88</accession>
<dbReference type="RefSeq" id="WP_175549447.1">
    <property type="nucleotide sequence ID" value="NZ_FRBD01000011.1"/>
</dbReference>
<name>A0A1M6UY88_XYLRU</name>
<feature type="compositionally biased region" description="Basic and acidic residues" evidence="1">
    <location>
        <begin position="1"/>
        <end position="11"/>
    </location>
</feature>
<reference evidence="2 3" key="1">
    <citation type="submission" date="2016-11" db="EMBL/GenBank/DDBJ databases">
        <authorList>
            <person name="Jaros S."/>
            <person name="Januszkiewicz K."/>
            <person name="Wedrychowicz H."/>
        </authorList>
    </citation>
    <scope>NUCLEOTIDE SEQUENCE [LARGE SCALE GENOMIC DNA]</scope>
    <source>
        <strain evidence="2 3">KHT3</strain>
    </source>
</reference>
<protein>
    <submittedName>
        <fullName evidence="2">Uncharacterized protein</fullName>
    </submittedName>
</protein>
<evidence type="ECO:0000313" key="2">
    <source>
        <dbReference type="EMBL" id="SHK74160.1"/>
    </source>
</evidence>
<dbReference type="EMBL" id="FRBD01000011">
    <property type="protein sequence ID" value="SHK74160.1"/>
    <property type="molecule type" value="Genomic_DNA"/>
</dbReference>
<feature type="region of interest" description="Disordered" evidence="1">
    <location>
        <begin position="1"/>
        <end position="53"/>
    </location>
</feature>
<dbReference type="AlphaFoldDB" id="A0A1M6UY88"/>
<evidence type="ECO:0000256" key="1">
    <source>
        <dbReference type="SAM" id="MobiDB-lite"/>
    </source>
</evidence>
<feature type="compositionally biased region" description="Basic and acidic residues" evidence="1">
    <location>
        <begin position="41"/>
        <end position="53"/>
    </location>
</feature>
<organism evidence="2 3">
    <name type="scientific">Xylanibacter ruminicola</name>
    <name type="common">Prevotella ruminicola</name>
    <dbReference type="NCBI Taxonomy" id="839"/>
    <lineage>
        <taxon>Bacteria</taxon>
        <taxon>Pseudomonadati</taxon>
        <taxon>Bacteroidota</taxon>
        <taxon>Bacteroidia</taxon>
        <taxon>Bacteroidales</taxon>
        <taxon>Prevotellaceae</taxon>
        <taxon>Xylanibacter</taxon>
    </lineage>
</organism>
<dbReference type="Proteomes" id="UP000184130">
    <property type="component" value="Unassembled WGS sequence"/>
</dbReference>
<sequence>MAENKIKKQEEQLNEQQLDDVTGGRNRNTGQEDEEGLDPGAHYRERRSFFQTT</sequence>
<evidence type="ECO:0000313" key="3">
    <source>
        <dbReference type="Proteomes" id="UP000184130"/>
    </source>
</evidence>
<proteinExistence type="predicted"/>